<evidence type="ECO:0000256" key="4">
    <source>
        <dbReference type="ARBA" id="ARBA00023014"/>
    </source>
</evidence>
<gene>
    <name evidence="6" type="ordered locus">MCP_0717</name>
</gene>
<dbReference type="eggNOG" id="arCOG06908">
    <property type="taxonomic scope" value="Archaea"/>
</dbReference>
<dbReference type="EMBL" id="AP011532">
    <property type="protein sequence ID" value="BAI60789.1"/>
    <property type="molecule type" value="Genomic_DNA"/>
</dbReference>
<dbReference type="OrthoDB" id="23833at2157"/>
<dbReference type="GO" id="GO:0046872">
    <property type="term" value="F:metal ion binding"/>
    <property type="evidence" value="ECO:0007669"/>
    <property type="project" value="UniProtKB-KW"/>
</dbReference>
<dbReference type="AlphaFoldDB" id="D1YWG7"/>
<name>D1YWG7_METPS</name>
<dbReference type="NCBIfam" id="NF040864">
    <property type="entry name" value="HgcB_ferredoxin"/>
    <property type="match status" value="1"/>
</dbReference>
<keyword evidence="4" id="KW-0411">Iron-sulfur</keyword>
<dbReference type="InParanoid" id="D1YWG7"/>
<dbReference type="PANTHER" id="PTHR43687:SF4">
    <property type="entry name" value="BLR5484 PROTEIN"/>
    <property type="match status" value="1"/>
</dbReference>
<dbReference type="PROSITE" id="PS51379">
    <property type="entry name" value="4FE4S_FER_2"/>
    <property type="match status" value="2"/>
</dbReference>
<protein>
    <submittedName>
        <fullName evidence="6">Ferredoxin</fullName>
    </submittedName>
</protein>
<proteinExistence type="predicted"/>
<feature type="domain" description="4Fe-4S ferredoxin-type" evidence="5">
    <location>
        <begin position="8"/>
        <end position="37"/>
    </location>
</feature>
<dbReference type="Gene3D" id="3.30.70.20">
    <property type="match status" value="2"/>
</dbReference>
<dbReference type="KEGG" id="mpd:MCP_0717"/>
<keyword evidence="7" id="KW-1185">Reference proteome</keyword>
<evidence type="ECO:0000256" key="2">
    <source>
        <dbReference type="ARBA" id="ARBA00022723"/>
    </source>
</evidence>
<dbReference type="RefSeq" id="WP_012899469.1">
    <property type="nucleotide sequence ID" value="NC_013665.1"/>
</dbReference>
<reference evidence="6 7" key="2">
    <citation type="journal article" date="2008" name="Int. J. Syst. Evol. Microbiol.">
        <title>Methanocella paludicola gen. nov., sp. nov., a methane-producing archaeon, the first isolate of the lineage 'Rice Cluster I', and proposal of the new archaeal order Methanocellales ord. nov.</title>
        <authorList>
            <person name="Sakai S."/>
            <person name="Imachi H."/>
            <person name="Hanada S."/>
            <person name="Ohashi A."/>
            <person name="Harada H."/>
            <person name="Kamagata Y."/>
        </authorList>
    </citation>
    <scope>NUCLEOTIDE SEQUENCE [LARGE SCALE GENOMIC DNA]</scope>
    <source>
        <strain evidence="7">DSM 17711 / JCM 13418 / NBRC 101707 / SANAE</strain>
    </source>
</reference>
<dbReference type="STRING" id="304371.MCP_0717"/>
<dbReference type="InterPro" id="IPR017900">
    <property type="entry name" value="4Fe4S_Fe_S_CS"/>
</dbReference>
<reference evidence="6 7" key="1">
    <citation type="journal article" date="2007" name="Appl. Environ. Microbiol.">
        <title>Isolation of key methanogens for global methane emission from rice paddy fields: a novel isolate affiliated with the clone cluster rice cluster I.</title>
        <authorList>
            <person name="Sakai S."/>
            <person name="Imachi H."/>
            <person name="Sekiguchi Y."/>
            <person name="Ohashi A."/>
            <person name="Harada H."/>
            <person name="Kamagata Y."/>
        </authorList>
    </citation>
    <scope>NUCLEOTIDE SEQUENCE [LARGE SCALE GENOMIC DNA]</scope>
    <source>
        <strain evidence="7">DSM 17711 / JCM 13418 / NBRC 101707 / SANAE</strain>
    </source>
</reference>
<dbReference type="PROSITE" id="PS00198">
    <property type="entry name" value="4FE4S_FER_1"/>
    <property type="match status" value="2"/>
</dbReference>
<accession>D1YWG7</accession>
<keyword evidence="1" id="KW-0004">4Fe-4S</keyword>
<feature type="domain" description="4Fe-4S ferredoxin-type" evidence="5">
    <location>
        <begin position="38"/>
        <end position="67"/>
    </location>
</feature>
<dbReference type="GO" id="GO:0016491">
    <property type="term" value="F:oxidoreductase activity"/>
    <property type="evidence" value="ECO:0007669"/>
    <property type="project" value="UniProtKB-ARBA"/>
</dbReference>
<evidence type="ECO:0000256" key="1">
    <source>
        <dbReference type="ARBA" id="ARBA00022485"/>
    </source>
</evidence>
<evidence type="ECO:0000313" key="6">
    <source>
        <dbReference type="EMBL" id="BAI60789.1"/>
    </source>
</evidence>
<dbReference type="SUPFAM" id="SSF54862">
    <property type="entry name" value="4Fe-4S ferredoxins"/>
    <property type="match status" value="1"/>
</dbReference>
<reference evidence="7" key="3">
    <citation type="journal article" date="2011" name="PLoS ONE">
        <title>Genome sequence of a mesophilic hydrogenotrophic methanogen Methanocella paludicola, the first cultivated representative of the order Methanocellales.</title>
        <authorList>
            <person name="Sakai S."/>
            <person name="Takaki Y."/>
            <person name="Shimamura S."/>
            <person name="Sekine M."/>
            <person name="Tajima T."/>
            <person name="Kosugi H."/>
            <person name="Ichikawa N."/>
            <person name="Tasumi E."/>
            <person name="Hiraki A.T."/>
            <person name="Shimizu A."/>
            <person name="Kato Y."/>
            <person name="Nishiko R."/>
            <person name="Mori K."/>
            <person name="Fujita N."/>
            <person name="Imachi H."/>
            <person name="Takai K."/>
        </authorList>
    </citation>
    <scope>NUCLEOTIDE SEQUENCE [LARGE SCALE GENOMIC DNA]</scope>
    <source>
        <strain evidence="7">DSM 17711 / JCM 13418 / NBRC 101707 / SANAE</strain>
    </source>
</reference>
<evidence type="ECO:0000256" key="3">
    <source>
        <dbReference type="ARBA" id="ARBA00023004"/>
    </source>
</evidence>
<dbReference type="PANTHER" id="PTHR43687">
    <property type="entry name" value="ADENYLYLSULFATE REDUCTASE, BETA SUBUNIT"/>
    <property type="match status" value="1"/>
</dbReference>
<dbReference type="GO" id="GO:0051539">
    <property type="term" value="F:4 iron, 4 sulfur cluster binding"/>
    <property type="evidence" value="ECO:0007669"/>
    <property type="project" value="UniProtKB-KW"/>
</dbReference>
<evidence type="ECO:0000313" key="7">
    <source>
        <dbReference type="Proteomes" id="UP000001882"/>
    </source>
</evidence>
<dbReference type="Pfam" id="PF13187">
    <property type="entry name" value="Fer4_9"/>
    <property type="match status" value="1"/>
</dbReference>
<dbReference type="InterPro" id="IPR017896">
    <property type="entry name" value="4Fe4S_Fe-S-bd"/>
</dbReference>
<dbReference type="Proteomes" id="UP000001882">
    <property type="component" value="Chromosome"/>
</dbReference>
<dbReference type="InterPro" id="IPR050572">
    <property type="entry name" value="Fe-S_Ferredoxin"/>
</dbReference>
<keyword evidence="2" id="KW-0479">Metal-binding</keyword>
<keyword evidence="3" id="KW-0408">Iron</keyword>
<sequence length="100" mass="10491">MFNSYKVNTLKFDPEECTGCGMCTKVCPHAVFAYQDKKVVLANKEACMECGACFLNCPTTAIEVESGVGCAAAMIKAALTGGPETCDCGCDETDKPPGCC</sequence>
<evidence type="ECO:0000259" key="5">
    <source>
        <dbReference type="PROSITE" id="PS51379"/>
    </source>
</evidence>
<dbReference type="GeneID" id="8680760"/>
<organism evidence="6 7">
    <name type="scientific">Methanocella paludicola (strain DSM 17711 / JCM 13418 / NBRC 101707 / SANAE)</name>
    <dbReference type="NCBI Taxonomy" id="304371"/>
    <lineage>
        <taxon>Archaea</taxon>
        <taxon>Methanobacteriati</taxon>
        <taxon>Methanobacteriota</taxon>
        <taxon>Stenosarchaea group</taxon>
        <taxon>Methanomicrobia</taxon>
        <taxon>Methanocellales</taxon>
        <taxon>Methanocellaceae</taxon>
        <taxon>Methanocella</taxon>
    </lineage>
</organism>